<dbReference type="Proteomes" id="UP000030686">
    <property type="component" value="Unassembled WGS sequence"/>
</dbReference>
<dbReference type="AlphaFoldDB" id="W6Q379"/>
<dbReference type="EMBL" id="HG792016">
    <property type="protein sequence ID" value="CDM31053.1"/>
    <property type="molecule type" value="Genomic_DNA"/>
</dbReference>
<reference evidence="1" key="1">
    <citation type="journal article" date="2014" name="Nat. Commun.">
        <title>Multiple recent horizontal transfers of a large genomic region in cheese making fungi.</title>
        <authorList>
            <person name="Cheeseman K."/>
            <person name="Ropars J."/>
            <person name="Renault P."/>
            <person name="Dupont J."/>
            <person name="Gouzy J."/>
            <person name="Branca A."/>
            <person name="Abraham A.L."/>
            <person name="Ceppi M."/>
            <person name="Conseiller E."/>
            <person name="Debuchy R."/>
            <person name="Malagnac F."/>
            <person name="Goarin A."/>
            <person name="Silar P."/>
            <person name="Lacoste S."/>
            <person name="Sallet E."/>
            <person name="Bensimon A."/>
            <person name="Giraud T."/>
            <person name="Brygoo Y."/>
        </authorList>
    </citation>
    <scope>NUCLEOTIDE SEQUENCE [LARGE SCALE GENOMIC DNA]</scope>
    <source>
        <strain evidence="1">FM164</strain>
    </source>
</reference>
<sequence length="36" mass="4111">MRLSRNDREILKEKISSGGQKCQGCCRVKCSRKRGV</sequence>
<evidence type="ECO:0000313" key="2">
    <source>
        <dbReference type="Proteomes" id="UP000030686"/>
    </source>
</evidence>
<organism evidence="1 2">
    <name type="scientific">Penicillium roqueforti (strain FM164)</name>
    <dbReference type="NCBI Taxonomy" id="1365484"/>
    <lineage>
        <taxon>Eukaryota</taxon>
        <taxon>Fungi</taxon>
        <taxon>Dikarya</taxon>
        <taxon>Ascomycota</taxon>
        <taxon>Pezizomycotina</taxon>
        <taxon>Eurotiomycetes</taxon>
        <taxon>Eurotiomycetidae</taxon>
        <taxon>Eurotiales</taxon>
        <taxon>Aspergillaceae</taxon>
        <taxon>Penicillium</taxon>
    </lineage>
</organism>
<name>W6Q379_PENRF</name>
<accession>W6Q379</accession>
<protein>
    <submittedName>
        <fullName evidence="1">Genomic scaffold, ProqFM164S02</fullName>
    </submittedName>
</protein>
<evidence type="ECO:0000313" key="1">
    <source>
        <dbReference type="EMBL" id="CDM31053.1"/>
    </source>
</evidence>
<proteinExistence type="predicted"/>
<gene>
    <name evidence="1" type="ORF">PROQFM164_S02g001203</name>
</gene>
<keyword evidence="2" id="KW-1185">Reference proteome</keyword>